<name>A0A383RDJ4_PAEAL</name>
<accession>A0A383RDJ4</accession>
<protein>
    <submittedName>
        <fullName evidence="1">Uncharacterized protein</fullName>
    </submittedName>
</protein>
<dbReference type="RefSeq" id="WP_138186874.1">
    <property type="nucleotide sequence ID" value="NZ_LS992241.1"/>
</dbReference>
<organism evidence="1 2">
    <name type="scientific">Paenibacillus alvei</name>
    <name type="common">Bacillus alvei</name>
    <dbReference type="NCBI Taxonomy" id="44250"/>
    <lineage>
        <taxon>Bacteria</taxon>
        <taxon>Bacillati</taxon>
        <taxon>Bacillota</taxon>
        <taxon>Bacilli</taxon>
        <taxon>Bacillales</taxon>
        <taxon>Paenibacillaceae</taxon>
        <taxon>Paenibacillus</taxon>
    </lineage>
</organism>
<dbReference type="AlphaFoldDB" id="A0A383RDJ4"/>
<dbReference type="Proteomes" id="UP000304148">
    <property type="component" value="Chromosome"/>
</dbReference>
<proteinExistence type="predicted"/>
<sequence length="71" mass="8468">MMEEAELDRYRVEGTFVRVIRDILEMNDVRGFVVAWDDENVMIRKRNRRVVKLSRSYAIQPADQPRTVPET</sequence>
<reference evidence="2" key="1">
    <citation type="submission" date="2018-08" db="EMBL/GenBank/DDBJ databases">
        <authorList>
            <person name="Chevrot R."/>
        </authorList>
    </citation>
    <scope>NUCLEOTIDE SEQUENCE [LARGE SCALE GENOMIC DNA]</scope>
</reference>
<gene>
    <name evidence="1" type="ORF">PBLR_13579</name>
</gene>
<dbReference type="EMBL" id="LS992241">
    <property type="protein sequence ID" value="SYX85157.1"/>
    <property type="molecule type" value="Genomic_DNA"/>
</dbReference>
<evidence type="ECO:0000313" key="2">
    <source>
        <dbReference type="Proteomes" id="UP000304148"/>
    </source>
</evidence>
<evidence type="ECO:0000313" key="1">
    <source>
        <dbReference type="EMBL" id="SYX85157.1"/>
    </source>
</evidence>